<protein>
    <submittedName>
        <fullName evidence="1">Uncharacterized protein</fullName>
    </submittedName>
</protein>
<dbReference type="EMBL" id="JBHRWO010000022">
    <property type="protein sequence ID" value="MFC3495880.1"/>
    <property type="molecule type" value="Genomic_DNA"/>
</dbReference>
<organism evidence="1 2">
    <name type="scientific">Glycomyces rhizosphaerae</name>
    <dbReference type="NCBI Taxonomy" id="2054422"/>
    <lineage>
        <taxon>Bacteria</taxon>
        <taxon>Bacillati</taxon>
        <taxon>Actinomycetota</taxon>
        <taxon>Actinomycetes</taxon>
        <taxon>Glycomycetales</taxon>
        <taxon>Glycomycetaceae</taxon>
        <taxon>Glycomyces</taxon>
    </lineage>
</organism>
<dbReference type="RefSeq" id="WP_387980823.1">
    <property type="nucleotide sequence ID" value="NZ_JBHRWO010000022.1"/>
</dbReference>
<gene>
    <name evidence="1" type="ORF">ACFO8M_25650</name>
</gene>
<sequence>MDENRLRDLHDEVLDWRRKGIPAAAHGLTIAEWIASGPPPPPSPPPW</sequence>
<dbReference type="Proteomes" id="UP001595712">
    <property type="component" value="Unassembled WGS sequence"/>
</dbReference>
<proteinExistence type="predicted"/>
<comment type="caution">
    <text evidence="1">The sequence shown here is derived from an EMBL/GenBank/DDBJ whole genome shotgun (WGS) entry which is preliminary data.</text>
</comment>
<evidence type="ECO:0000313" key="1">
    <source>
        <dbReference type="EMBL" id="MFC3495880.1"/>
    </source>
</evidence>
<name>A0ABV7Q4X8_9ACTN</name>
<accession>A0ABV7Q4X8</accession>
<keyword evidence="2" id="KW-1185">Reference proteome</keyword>
<evidence type="ECO:0000313" key="2">
    <source>
        <dbReference type="Proteomes" id="UP001595712"/>
    </source>
</evidence>
<reference evidence="2" key="1">
    <citation type="journal article" date="2019" name="Int. J. Syst. Evol. Microbiol.">
        <title>The Global Catalogue of Microorganisms (GCM) 10K type strain sequencing project: providing services to taxonomists for standard genome sequencing and annotation.</title>
        <authorList>
            <consortium name="The Broad Institute Genomics Platform"/>
            <consortium name="The Broad Institute Genome Sequencing Center for Infectious Disease"/>
            <person name="Wu L."/>
            <person name="Ma J."/>
        </authorList>
    </citation>
    <scope>NUCLEOTIDE SEQUENCE [LARGE SCALE GENOMIC DNA]</scope>
    <source>
        <strain evidence="2">CGMCC 4.7396</strain>
    </source>
</reference>